<dbReference type="EMBL" id="JAODUP010000023">
    <property type="protein sequence ID" value="KAK2167842.1"/>
    <property type="molecule type" value="Genomic_DNA"/>
</dbReference>
<feature type="compositionally biased region" description="Basic and acidic residues" evidence="3">
    <location>
        <begin position="142"/>
        <end position="172"/>
    </location>
</feature>
<organism evidence="5 6">
    <name type="scientific">Paralvinella palmiformis</name>
    <dbReference type="NCBI Taxonomy" id="53620"/>
    <lineage>
        <taxon>Eukaryota</taxon>
        <taxon>Metazoa</taxon>
        <taxon>Spiralia</taxon>
        <taxon>Lophotrochozoa</taxon>
        <taxon>Annelida</taxon>
        <taxon>Polychaeta</taxon>
        <taxon>Sedentaria</taxon>
        <taxon>Canalipalpata</taxon>
        <taxon>Terebellida</taxon>
        <taxon>Terebelliformia</taxon>
        <taxon>Alvinellidae</taxon>
        <taxon>Paralvinella</taxon>
    </lineage>
</organism>
<dbReference type="InterPro" id="IPR000504">
    <property type="entry name" value="RRM_dom"/>
</dbReference>
<evidence type="ECO:0000313" key="6">
    <source>
        <dbReference type="Proteomes" id="UP001208570"/>
    </source>
</evidence>
<feature type="domain" description="RRM" evidence="4">
    <location>
        <begin position="195"/>
        <end position="268"/>
    </location>
</feature>
<dbReference type="SMART" id="SM00360">
    <property type="entry name" value="RRM"/>
    <property type="match status" value="1"/>
</dbReference>
<dbReference type="PROSITE" id="PS50102">
    <property type="entry name" value="RRM"/>
    <property type="match status" value="1"/>
</dbReference>
<proteinExistence type="predicted"/>
<dbReference type="GO" id="GO:0005634">
    <property type="term" value="C:nucleus"/>
    <property type="evidence" value="ECO:0007669"/>
    <property type="project" value="TreeGrafter"/>
</dbReference>
<name>A0AAD9NF05_9ANNE</name>
<feature type="region of interest" description="Disordered" evidence="3">
    <location>
        <begin position="1"/>
        <end position="25"/>
    </location>
</feature>
<dbReference type="SUPFAM" id="SSF54928">
    <property type="entry name" value="RNA-binding domain, RBD"/>
    <property type="match status" value="1"/>
</dbReference>
<dbReference type="InterPro" id="IPR012677">
    <property type="entry name" value="Nucleotide-bd_a/b_plait_sf"/>
</dbReference>
<gene>
    <name evidence="5" type="ORF">LSH36_23g05039</name>
</gene>
<evidence type="ECO:0000256" key="1">
    <source>
        <dbReference type="ARBA" id="ARBA00022884"/>
    </source>
</evidence>
<dbReference type="AlphaFoldDB" id="A0AAD9NF05"/>
<evidence type="ECO:0000259" key="4">
    <source>
        <dbReference type="PROSITE" id="PS50102"/>
    </source>
</evidence>
<comment type="caution">
    <text evidence="5">The sequence shown here is derived from an EMBL/GenBank/DDBJ whole genome shotgun (WGS) entry which is preliminary data.</text>
</comment>
<protein>
    <recommendedName>
        <fullName evidence="4">RRM domain-containing protein</fullName>
    </recommendedName>
</protein>
<evidence type="ECO:0000313" key="5">
    <source>
        <dbReference type="EMBL" id="KAK2167842.1"/>
    </source>
</evidence>
<feature type="region of interest" description="Disordered" evidence="3">
    <location>
        <begin position="142"/>
        <end position="186"/>
    </location>
</feature>
<evidence type="ECO:0000256" key="3">
    <source>
        <dbReference type="SAM" id="MobiDB-lite"/>
    </source>
</evidence>
<dbReference type="Pfam" id="PF00076">
    <property type="entry name" value="RRM_1"/>
    <property type="match status" value="1"/>
</dbReference>
<accession>A0AAD9NF05</accession>
<keyword evidence="6" id="KW-1185">Reference proteome</keyword>
<dbReference type="Proteomes" id="UP001208570">
    <property type="component" value="Unassembled WGS sequence"/>
</dbReference>
<feature type="non-terminal residue" evidence="5">
    <location>
        <position position="1"/>
    </location>
</feature>
<reference evidence="5" key="1">
    <citation type="journal article" date="2023" name="Mol. Biol. Evol.">
        <title>Third-Generation Sequencing Reveals the Adaptive Role of the Epigenome in Three Deep-Sea Polychaetes.</title>
        <authorList>
            <person name="Perez M."/>
            <person name="Aroh O."/>
            <person name="Sun Y."/>
            <person name="Lan Y."/>
            <person name="Juniper S.K."/>
            <person name="Young C.R."/>
            <person name="Angers B."/>
            <person name="Qian P.Y."/>
        </authorList>
    </citation>
    <scope>NUCLEOTIDE SEQUENCE</scope>
    <source>
        <strain evidence="5">P08H-3</strain>
    </source>
</reference>
<keyword evidence="1 2" id="KW-0694">RNA-binding</keyword>
<dbReference type="InterPro" id="IPR035979">
    <property type="entry name" value="RBD_domain_sf"/>
</dbReference>
<dbReference type="GO" id="GO:0003723">
    <property type="term" value="F:RNA binding"/>
    <property type="evidence" value="ECO:0007669"/>
    <property type="project" value="UniProtKB-UniRule"/>
</dbReference>
<feature type="compositionally biased region" description="Low complexity" evidence="3">
    <location>
        <begin position="7"/>
        <end position="25"/>
    </location>
</feature>
<dbReference type="Gene3D" id="3.30.70.330">
    <property type="match status" value="1"/>
</dbReference>
<dbReference type="InterPro" id="IPR045137">
    <property type="entry name" value="RBM26/27"/>
</dbReference>
<sequence>MDSSGFASNSTSQLAATSNSTTSTSVFGCISSTGQPVPSSLTTNMFLHAAPSVTTVGSGIFGSNPITSSEEFDKPGMDSGDTMDGDGPETETTSNTSVTREGNVQKESHPAKSLFSRSEQGEKKLPKSGLFLAAISGIAAKKEKQKMDEKKSHGSIPDKKESESTDKDDRKQASTSSGQRIVRRRSTLDDVQKKVAIVVRSVDASCNNKEFLKKYFQKYGTVKRVFVNPGKESATIHFTSHDEAQAALQSTRFLKPGTPRVQIFWGSHTPRKESTESQTSSSEKKSEVQE</sequence>
<evidence type="ECO:0000256" key="2">
    <source>
        <dbReference type="PROSITE-ProRule" id="PRU00176"/>
    </source>
</evidence>
<feature type="region of interest" description="Disordered" evidence="3">
    <location>
        <begin position="57"/>
        <end position="124"/>
    </location>
</feature>
<dbReference type="PANTHER" id="PTHR14398:SF0">
    <property type="entry name" value="ZINC FINGER PROTEIN SWM"/>
    <property type="match status" value="1"/>
</dbReference>
<dbReference type="PANTHER" id="PTHR14398">
    <property type="entry name" value="RNA RECOGNITION RRM/RNP DOMAIN"/>
    <property type="match status" value="1"/>
</dbReference>
<feature type="region of interest" description="Disordered" evidence="3">
    <location>
        <begin position="262"/>
        <end position="290"/>
    </location>
</feature>
<feature type="compositionally biased region" description="Polar residues" evidence="3">
    <location>
        <begin position="90"/>
        <end position="102"/>
    </location>
</feature>